<name>A0A9Y4MRQ3_9TELE</name>
<feature type="signal peptide" evidence="11">
    <location>
        <begin position="1"/>
        <end position="20"/>
    </location>
</feature>
<keyword evidence="7 14" id="KW-0675">Receptor</keyword>
<evidence type="ECO:0000256" key="9">
    <source>
        <dbReference type="PROSITE-ProRule" id="PRU00196"/>
    </source>
</evidence>
<evidence type="ECO:0000256" key="6">
    <source>
        <dbReference type="ARBA" id="ARBA00023157"/>
    </source>
</evidence>
<evidence type="ECO:0000313" key="13">
    <source>
        <dbReference type="Proteomes" id="UP000694891"/>
    </source>
</evidence>
<dbReference type="Proteomes" id="UP000694891">
    <property type="component" value="Unplaced"/>
</dbReference>
<evidence type="ECO:0000256" key="10">
    <source>
        <dbReference type="SAM" id="MobiDB-lite"/>
    </source>
</evidence>
<keyword evidence="11" id="KW-0732">Signal</keyword>
<evidence type="ECO:0000259" key="12">
    <source>
        <dbReference type="PROSITE" id="PS50287"/>
    </source>
</evidence>
<reference evidence="14" key="1">
    <citation type="submission" date="2025-08" db="UniProtKB">
        <authorList>
            <consortium name="RefSeq"/>
        </authorList>
    </citation>
    <scope>IDENTIFICATION</scope>
</reference>
<dbReference type="SMART" id="SM00202">
    <property type="entry name" value="SR"/>
    <property type="match status" value="1"/>
</dbReference>
<evidence type="ECO:0000256" key="5">
    <source>
        <dbReference type="ARBA" id="ARBA00023136"/>
    </source>
</evidence>
<organism evidence="13 14">
    <name type="scientific">Stegastes partitus</name>
    <name type="common">bicolor damselfish</name>
    <dbReference type="NCBI Taxonomy" id="144197"/>
    <lineage>
        <taxon>Eukaryota</taxon>
        <taxon>Metazoa</taxon>
        <taxon>Chordata</taxon>
        <taxon>Craniata</taxon>
        <taxon>Vertebrata</taxon>
        <taxon>Euteleostomi</taxon>
        <taxon>Actinopterygii</taxon>
        <taxon>Neopterygii</taxon>
        <taxon>Teleostei</taxon>
        <taxon>Neoteleostei</taxon>
        <taxon>Acanthomorphata</taxon>
        <taxon>Ovalentaria</taxon>
        <taxon>Pomacentridae</taxon>
        <taxon>Stegastes</taxon>
    </lineage>
</organism>
<dbReference type="AlphaFoldDB" id="A0A9Y4MRQ3"/>
<keyword evidence="5" id="KW-0472">Membrane</keyword>
<keyword evidence="6 9" id="KW-1015">Disulfide bond</keyword>
<feature type="disulfide bond" evidence="9">
    <location>
        <begin position="157"/>
        <end position="167"/>
    </location>
</feature>
<feature type="chain" id="PRO_5041215724" evidence="11">
    <location>
        <begin position="21"/>
        <end position="188"/>
    </location>
</feature>
<accession>A0A9Y4MRQ3</accession>
<feature type="domain" description="SRCR" evidence="12">
    <location>
        <begin position="93"/>
        <end position="188"/>
    </location>
</feature>
<dbReference type="PROSITE" id="PS50287">
    <property type="entry name" value="SRCR_2"/>
    <property type="match status" value="1"/>
</dbReference>
<dbReference type="PROSITE" id="PS51257">
    <property type="entry name" value="PROKAR_LIPOPROTEIN"/>
    <property type="match status" value="1"/>
</dbReference>
<protein>
    <submittedName>
        <fullName evidence="14">Macrophage receptor MARCO</fullName>
    </submittedName>
</protein>
<comment type="caution">
    <text evidence="9">Lacks conserved residue(s) required for the propagation of feature annotation.</text>
</comment>
<gene>
    <name evidence="14" type="primary">LOC103355600</name>
</gene>
<dbReference type="PANTHER" id="PTHR48071">
    <property type="entry name" value="SRCR DOMAIN-CONTAINING PROTEIN"/>
    <property type="match status" value="1"/>
</dbReference>
<evidence type="ECO:0000256" key="1">
    <source>
        <dbReference type="ARBA" id="ARBA00004606"/>
    </source>
</evidence>
<dbReference type="Gene3D" id="3.10.250.10">
    <property type="entry name" value="SRCR-like domain"/>
    <property type="match status" value="1"/>
</dbReference>
<evidence type="ECO:0000256" key="7">
    <source>
        <dbReference type="ARBA" id="ARBA00023170"/>
    </source>
</evidence>
<dbReference type="InterPro" id="IPR008160">
    <property type="entry name" value="Collagen"/>
</dbReference>
<dbReference type="Pfam" id="PF01391">
    <property type="entry name" value="Collagen"/>
    <property type="match status" value="1"/>
</dbReference>
<dbReference type="GO" id="GO:0016020">
    <property type="term" value="C:membrane"/>
    <property type="evidence" value="ECO:0007669"/>
    <property type="project" value="UniProtKB-SubCell"/>
</dbReference>
<sequence length="188" mass="19518">MRKALRTYVLLLTVGSCALTAGPNGEKGDTGLNGQKGIPGLPGLKGEKGDLGNTGPPGPPGVRGPHGFNGSEGLAGPQGAKGEKGEQGNELSIRLVPGKYRGRVEVKHNNDWGTICDDNFDMVDGKVICKMLGFQSVISTFTATPGSGKIWLDDLRCTGEESDIFGCQHSGAGVHNCDHSEDAGVQCV</sequence>
<comment type="subcellular location">
    <subcellularLocation>
        <location evidence="1">Membrane</location>
        <topology evidence="1">Single-pass type II membrane protein</topology>
    </subcellularLocation>
</comment>
<keyword evidence="13" id="KW-1185">Reference proteome</keyword>
<evidence type="ECO:0000313" key="14">
    <source>
        <dbReference type="RefSeq" id="XP_008277676.1"/>
    </source>
</evidence>
<dbReference type="GeneID" id="103355600"/>
<feature type="region of interest" description="Disordered" evidence="10">
    <location>
        <begin position="20"/>
        <end position="90"/>
    </location>
</feature>
<dbReference type="InterPro" id="IPR036772">
    <property type="entry name" value="SRCR-like_dom_sf"/>
</dbReference>
<dbReference type="PANTHER" id="PTHR48071:SF18">
    <property type="entry name" value="DELETED IN MALIGNANT BRAIN TUMORS 1 PROTEIN-RELATED"/>
    <property type="match status" value="1"/>
</dbReference>
<dbReference type="FunFam" id="3.10.250.10:FF:000011">
    <property type="entry name" value="Scavenger receptor class A member 5"/>
    <property type="match status" value="1"/>
</dbReference>
<keyword evidence="3" id="KW-0735">Signal-anchor</keyword>
<keyword evidence="2" id="KW-0812">Transmembrane</keyword>
<dbReference type="PROSITE" id="PS00420">
    <property type="entry name" value="SRCR_1"/>
    <property type="match status" value="1"/>
</dbReference>
<dbReference type="InterPro" id="IPR001190">
    <property type="entry name" value="SRCR"/>
</dbReference>
<dbReference type="PRINTS" id="PR00258">
    <property type="entry name" value="SPERACTRCPTR"/>
</dbReference>
<evidence type="ECO:0000256" key="2">
    <source>
        <dbReference type="ARBA" id="ARBA00022692"/>
    </source>
</evidence>
<dbReference type="SUPFAM" id="SSF56487">
    <property type="entry name" value="SRCR-like"/>
    <property type="match status" value="1"/>
</dbReference>
<keyword evidence="8" id="KW-0325">Glycoprotein</keyword>
<evidence type="ECO:0000256" key="4">
    <source>
        <dbReference type="ARBA" id="ARBA00022989"/>
    </source>
</evidence>
<keyword evidence="4" id="KW-1133">Transmembrane helix</keyword>
<evidence type="ECO:0000256" key="3">
    <source>
        <dbReference type="ARBA" id="ARBA00022968"/>
    </source>
</evidence>
<proteinExistence type="predicted"/>
<evidence type="ECO:0000256" key="11">
    <source>
        <dbReference type="SAM" id="SignalP"/>
    </source>
</evidence>
<dbReference type="RefSeq" id="XP_008277676.1">
    <property type="nucleotide sequence ID" value="XM_008279454.1"/>
</dbReference>
<dbReference type="Pfam" id="PF00530">
    <property type="entry name" value="SRCR"/>
    <property type="match status" value="1"/>
</dbReference>
<evidence type="ECO:0000256" key="8">
    <source>
        <dbReference type="ARBA" id="ARBA00023180"/>
    </source>
</evidence>